<dbReference type="EMBL" id="JBHTHZ010000003">
    <property type="protein sequence ID" value="MFD0793510.1"/>
    <property type="molecule type" value="Genomic_DNA"/>
</dbReference>
<feature type="chain" id="PRO_5047383252" evidence="1">
    <location>
        <begin position="24"/>
        <end position="1211"/>
    </location>
</feature>
<dbReference type="Proteomes" id="UP001597010">
    <property type="component" value="Unassembled WGS sequence"/>
</dbReference>
<organism evidence="3 4">
    <name type="scientific">Mucilaginibacter litoreus</name>
    <dbReference type="NCBI Taxonomy" id="1048221"/>
    <lineage>
        <taxon>Bacteria</taxon>
        <taxon>Pseudomonadati</taxon>
        <taxon>Bacteroidota</taxon>
        <taxon>Sphingobacteriia</taxon>
        <taxon>Sphingobacteriales</taxon>
        <taxon>Sphingobacteriaceae</taxon>
        <taxon>Mucilaginibacter</taxon>
    </lineage>
</organism>
<keyword evidence="4" id="KW-1185">Reference proteome</keyword>
<evidence type="ECO:0000256" key="1">
    <source>
        <dbReference type="SAM" id="SignalP"/>
    </source>
</evidence>
<reference evidence="4" key="1">
    <citation type="journal article" date="2019" name="Int. J. Syst. Evol. Microbiol.">
        <title>The Global Catalogue of Microorganisms (GCM) 10K type strain sequencing project: providing services to taxonomists for standard genome sequencing and annotation.</title>
        <authorList>
            <consortium name="The Broad Institute Genomics Platform"/>
            <consortium name="The Broad Institute Genome Sequencing Center for Infectious Disease"/>
            <person name="Wu L."/>
            <person name="Ma J."/>
        </authorList>
    </citation>
    <scope>NUCLEOTIDE SEQUENCE [LARGE SCALE GENOMIC DNA]</scope>
    <source>
        <strain evidence="4">CCUG 61484</strain>
    </source>
</reference>
<gene>
    <name evidence="3" type="ORF">ACFQZX_07760</name>
</gene>
<name>A0ABW3ARL7_9SPHI</name>
<dbReference type="RefSeq" id="WP_377113378.1">
    <property type="nucleotide sequence ID" value="NZ_JBHTHZ010000003.1"/>
</dbReference>
<dbReference type="Pfam" id="PF18962">
    <property type="entry name" value="Por_Secre_tail"/>
    <property type="match status" value="1"/>
</dbReference>
<feature type="domain" description="Secretion system C-terminal sorting" evidence="2">
    <location>
        <begin position="1134"/>
        <end position="1201"/>
    </location>
</feature>
<accession>A0ABW3ARL7</accession>
<proteinExistence type="predicted"/>
<evidence type="ECO:0000313" key="3">
    <source>
        <dbReference type="EMBL" id="MFD0793510.1"/>
    </source>
</evidence>
<protein>
    <submittedName>
        <fullName evidence="3">T9SS type A sorting domain-containing protein</fullName>
    </submittedName>
</protein>
<evidence type="ECO:0000259" key="2">
    <source>
        <dbReference type="Pfam" id="PF18962"/>
    </source>
</evidence>
<keyword evidence="1" id="KW-0732">Signal</keyword>
<dbReference type="InterPro" id="IPR026444">
    <property type="entry name" value="Secre_tail"/>
</dbReference>
<feature type="signal peptide" evidence="1">
    <location>
        <begin position="1"/>
        <end position="23"/>
    </location>
</feature>
<evidence type="ECO:0000313" key="4">
    <source>
        <dbReference type="Proteomes" id="UP001597010"/>
    </source>
</evidence>
<comment type="caution">
    <text evidence="3">The sequence shown here is derived from an EMBL/GenBank/DDBJ whole genome shotgun (WGS) entry which is preliminary data.</text>
</comment>
<sequence>MKTLLIPFFCLFICCVTSLNIFGQENTYSSPDYFYSNLFNDGSLHSFSQRDTTTSHQSIQISSTSPLSGSGSLRSVNRSTPYVNAITGTLLTSGTNLADGNRYEFDFLYKYTSSDANGSDVTDFSPSGLGNNKGGWRFWINASSKTPSSDNSAKGLYFCQVGKSLQFYSKESQWYTRSVFSYDLDPGKTYIIKLVVESGRYRLFIDPYYVYSNKSTQRGGDVNFNEGLSSYSFTVLEMDERRASQNFQFDDLKIYRPTIKLTSNAALNTNAVGISNPNIAQGQKDIIALGYSIEARGIYNLTSLSFDLSNGNMSTFFSSIRVYRSYDNSFSVTADTLVYTITPPGSSNLTYSTSMELYAAPVTSTPVYYFIVFDLRTDFDYNINETNSLRLQNISIKYNDNNGGNKTLTTNYSGQQFTAYLAYKWLGNTSDWNTNTNWYYDTYRYYSPYGPVGTPATAPPNGSYVLIPSTATTSPIATADLSVAGLNIQTGKTLTLNNASLTVTKEMTGDGSLAFTGNTSKSLTLSSGVTTTITNLNIDKGALNKSLTLTSGNAMLNVTGTITVTKGTLKVNSNTLTLKSSAAGTASVAKIDITKAAITGPVAVERYVTGGGGYNQTRSNYTTRNYRILSSPVWTDVVSGNNVSTLSYMATSAIVTGATGGYTSTGNATIYLYNENFAGTSSSFSSSNFRPVTDISGPALTVGGAANYLYPGTGFLFYYRGDKINNLSAKTAPPYVAPESVVFSNTGTINQGPIAIKDFYGNTTWTKHTTASPAFQGLTLVGNPYPSAIDWEKTVGFDTTGKISNTIWGFNYITNQYEAYTRATGGATNGNIIMSGQAFFVKNTGADGSTASLTINEDAKTSSQTTLSSNLLLGLPKGSELPISRIKLQLYLDALNYDNVLIALRDGADEKFNEQEDGVDIGGSGAYESMSVLSSDEVYLANNAIPYPTQQAKTVPVYVSATSSGIYQIKKTGIENLPKLYDVWLMDSFTKDSLDLRANQTYNFNIDKANPATFGKDRFKVVIRQNPAMALKLLGFDASKVTTGVQLAWTTENESNYTNFTIERSTDGGKNFEIIGSLHSSDLGKYVLIDKAPVKGLNQYRLKQDDINGTISYSDIVKVMYAYKSDNALATISVYPNPTASTINVAIPSNNNATSYSIRVTNGTGTIVKSVTTNNSNWQGNVSDLMPGTYFVQITDNSTRATIGNSKFIKL</sequence>
<dbReference type="NCBIfam" id="TIGR04183">
    <property type="entry name" value="Por_Secre_tail"/>
    <property type="match status" value="1"/>
</dbReference>